<dbReference type="CDD" id="cd02440">
    <property type="entry name" value="AdoMet_MTases"/>
    <property type="match status" value="1"/>
</dbReference>
<keyword evidence="1" id="KW-0808">Transferase</keyword>
<organism evidence="1 2">
    <name type="scientific">Paragemmobacter straminiformis</name>
    <dbReference type="NCBI Taxonomy" id="2045119"/>
    <lineage>
        <taxon>Bacteria</taxon>
        <taxon>Pseudomonadati</taxon>
        <taxon>Pseudomonadota</taxon>
        <taxon>Alphaproteobacteria</taxon>
        <taxon>Rhodobacterales</taxon>
        <taxon>Paracoccaceae</taxon>
        <taxon>Paragemmobacter</taxon>
    </lineage>
</organism>
<evidence type="ECO:0000313" key="1">
    <source>
        <dbReference type="EMBL" id="MBC2836292.1"/>
    </source>
</evidence>
<dbReference type="Gene3D" id="3.40.50.150">
    <property type="entry name" value="Vaccinia Virus protein VP39"/>
    <property type="match status" value="1"/>
</dbReference>
<dbReference type="PANTHER" id="PTHR43861">
    <property type="entry name" value="TRANS-ACONITATE 2-METHYLTRANSFERASE-RELATED"/>
    <property type="match status" value="1"/>
</dbReference>
<keyword evidence="1" id="KW-0489">Methyltransferase</keyword>
<dbReference type="EMBL" id="JACLQD010000003">
    <property type="protein sequence ID" value="MBC2836292.1"/>
    <property type="molecule type" value="Genomic_DNA"/>
</dbReference>
<evidence type="ECO:0000313" key="2">
    <source>
        <dbReference type="Proteomes" id="UP000555411"/>
    </source>
</evidence>
<proteinExistence type="predicted"/>
<gene>
    <name evidence="1" type="ORF">H7F16_12305</name>
</gene>
<accession>A0A842I893</accession>
<keyword evidence="2" id="KW-1185">Reference proteome</keyword>
<dbReference type="Pfam" id="PF13489">
    <property type="entry name" value="Methyltransf_23"/>
    <property type="match status" value="1"/>
</dbReference>
<dbReference type="AlphaFoldDB" id="A0A842I893"/>
<name>A0A842I893_9RHOB</name>
<protein>
    <submittedName>
        <fullName evidence="1">Class I SAM-dependent methyltransferase</fullName>
    </submittedName>
</protein>
<dbReference type="InterPro" id="IPR029063">
    <property type="entry name" value="SAM-dependent_MTases_sf"/>
</dbReference>
<dbReference type="GO" id="GO:0032259">
    <property type="term" value="P:methylation"/>
    <property type="evidence" value="ECO:0007669"/>
    <property type="project" value="UniProtKB-KW"/>
</dbReference>
<dbReference type="SUPFAM" id="SSF53335">
    <property type="entry name" value="S-adenosyl-L-methionine-dependent methyltransferases"/>
    <property type="match status" value="1"/>
</dbReference>
<dbReference type="RefSeq" id="WP_185797897.1">
    <property type="nucleotide sequence ID" value="NZ_JACLQD010000003.1"/>
</dbReference>
<dbReference type="GO" id="GO:0008168">
    <property type="term" value="F:methyltransferase activity"/>
    <property type="evidence" value="ECO:0007669"/>
    <property type="project" value="UniProtKB-KW"/>
</dbReference>
<comment type="caution">
    <text evidence="1">The sequence shown here is derived from an EMBL/GenBank/DDBJ whole genome shotgun (WGS) entry which is preliminary data.</text>
</comment>
<reference evidence="1 2" key="1">
    <citation type="journal article" date="2017" name="Int. J. Syst. Evol. Microbiol.">
        <title>Gemmobacter straminiformis sp. nov., isolated from an artificial fountain.</title>
        <authorList>
            <person name="Kang J.Y."/>
            <person name="Kim M.J."/>
            <person name="Chun J."/>
            <person name="Son K.P."/>
            <person name="Jahng K.Y."/>
        </authorList>
    </citation>
    <scope>NUCLEOTIDE SEQUENCE [LARGE SCALE GENOMIC DNA]</scope>
    <source>
        <strain evidence="1 2">CAM-8</strain>
    </source>
</reference>
<sequence length="240" mass="26823">MTEGLDSFLDAYGDDFAYAFDNAIILNWYPRRIMARFPSHAHVLELGIGHGLTCNHFAQHFEEYHVIDGSSAVIAKFRKSYPNAPITLHEGYFENFETDRRFDLIVMGFVLEHVDDPALILRRFRQFLKPNGKVVMTVPNAESLHRQLGQAAGLLPDLMQLGDGDRALGHVRNFTLQTLTSMIETAGYRVTSSEGLFLKPFTTSQLKSLSLSKPIIDALCKIGVQHPELSAALMVEAEAA</sequence>
<dbReference type="Proteomes" id="UP000555411">
    <property type="component" value="Unassembled WGS sequence"/>
</dbReference>